<accession>A0A139SMG8</accession>
<comment type="caution">
    <text evidence="11">The sequence shown here is derived from an EMBL/GenBank/DDBJ whole genome shotgun (WGS) entry which is preliminary data.</text>
</comment>
<evidence type="ECO:0000256" key="1">
    <source>
        <dbReference type="ARBA" id="ARBA00004852"/>
    </source>
</evidence>
<proteinExistence type="inferred from homology"/>
<evidence type="ECO:0000256" key="8">
    <source>
        <dbReference type="SAM" id="MobiDB-lite"/>
    </source>
</evidence>
<dbReference type="NCBIfam" id="TIGR00670">
    <property type="entry name" value="asp_carb_tr"/>
    <property type="match status" value="1"/>
</dbReference>
<feature type="compositionally biased region" description="Low complexity" evidence="8">
    <location>
        <begin position="37"/>
        <end position="60"/>
    </location>
</feature>
<dbReference type="GO" id="GO:0004070">
    <property type="term" value="F:aspartate carbamoyltransferase activity"/>
    <property type="evidence" value="ECO:0007669"/>
    <property type="project" value="UniProtKB-UniRule"/>
</dbReference>
<dbReference type="PRINTS" id="PR00100">
    <property type="entry name" value="AOTCASE"/>
</dbReference>
<feature type="region of interest" description="Disordered" evidence="8">
    <location>
        <begin position="37"/>
        <end position="66"/>
    </location>
</feature>
<dbReference type="NCBIfam" id="NF002032">
    <property type="entry name" value="PRK00856.1"/>
    <property type="match status" value="1"/>
</dbReference>
<dbReference type="STRING" id="1548207.AXK11_05410"/>
<protein>
    <recommendedName>
        <fullName evidence="7">Aspartate carbamoyltransferase</fullName>
        <ecNumber evidence="7">2.1.3.2</ecNumber>
    </recommendedName>
    <alternativeName>
        <fullName evidence="7">Aspartate transcarbamylase</fullName>
        <shortName evidence="7">ATCase</shortName>
    </alternativeName>
</protein>
<dbReference type="HAMAP" id="MF_00001">
    <property type="entry name" value="Asp_carb_tr"/>
    <property type="match status" value="1"/>
</dbReference>
<dbReference type="PROSITE" id="PS00097">
    <property type="entry name" value="CARBAMOYLTRANSFERASE"/>
    <property type="match status" value="1"/>
</dbReference>
<gene>
    <name evidence="7" type="primary">pyrB</name>
    <name evidence="11" type="ORF">AXK11_05410</name>
</gene>
<dbReference type="Proteomes" id="UP000070058">
    <property type="component" value="Unassembled WGS sequence"/>
</dbReference>
<dbReference type="PANTHER" id="PTHR45753">
    <property type="entry name" value="ORNITHINE CARBAMOYLTRANSFERASE, MITOCHONDRIAL"/>
    <property type="match status" value="1"/>
</dbReference>
<feature type="binding site" evidence="7">
    <location>
        <position position="160"/>
    </location>
    <ligand>
        <name>carbamoyl phosphate</name>
        <dbReference type="ChEBI" id="CHEBI:58228"/>
    </ligand>
</feature>
<organism evidence="11 12">
    <name type="scientific">Cephaloticoccus primus</name>
    <dbReference type="NCBI Taxonomy" id="1548207"/>
    <lineage>
        <taxon>Bacteria</taxon>
        <taxon>Pseudomonadati</taxon>
        <taxon>Verrucomicrobiota</taxon>
        <taxon>Opitutia</taxon>
        <taxon>Opitutales</taxon>
        <taxon>Opitutaceae</taxon>
        <taxon>Cephaloticoccus</taxon>
    </lineage>
</organism>
<feature type="binding site" evidence="7">
    <location>
        <position position="110"/>
    </location>
    <ligand>
        <name>L-aspartate</name>
        <dbReference type="ChEBI" id="CHEBI:29991"/>
    </ligand>
</feature>
<keyword evidence="4 7" id="KW-0665">Pyrimidine biosynthesis</keyword>
<feature type="domain" description="Aspartate/ornithine carbamoyltransferase Asp/Orn-binding" evidence="9">
    <location>
        <begin position="187"/>
        <end position="333"/>
    </location>
</feature>
<dbReference type="InterPro" id="IPR002082">
    <property type="entry name" value="Asp_carbamoyltransf"/>
</dbReference>
<evidence type="ECO:0000256" key="5">
    <source>
        <dbReference type="ARBA" id="ARBA00043884"/>
    </source>
</evidence>
<comment type="subunit">
    <text evidence="7">Heterododecamer (2C3:3R2) of six catalytic PyrB chains organized as two trimers (C3), and six regulatory PyrI chains organized as three dimers (R2).</text>
</comment>
<comment type="function">
    <text evidence="5 7">Catalyzes the condensation of carbamoyl phosphate and aspartate to form carbamoyl aspartate and inorganic phosphate, the committed step in the de novo pyrimidine nucleotide biosynthesis pathway.</text>
</comment>
<dbReference type="SUPFAM" id="SSF53671">
    <property type="entry name" value="Aspartate/ornithine carbamoyltransferase"/>
    <property type="match status" value="1"/>
</dbReference>
<feature type="binding site" evidence="7">
    <location>
        <position position="255"/>
    </location>
    <ligand>
        <name>L-aspartate</name>
        <dbReference type="ChEBI" id="CHEBI:29991"/>
    </ligand>
</feature>
<dbReference type="EC" id="2.1.3.2" evidence="7"/>
<feature type="binding site" evidence="7">
    <location>
        <position position="83"/>
    </location>
    <ligand>
        <name>carbamoyl phosphate</name>
        <dbReference type="ChEBI" id="CHEBI:58228"/>
    </ligand>
</feature>
<keyword evidence="3 7" id="KW-0808">Transferase</keyword>
<feature type="binding site" evidence="7">
    <location>
        <position position="297"/>
    </location>
    <ligand>
        <name>carbamoyl phosphate</name>
        <dbReference type="ChEBI" id="CHEBI:58228"/>
    </ligand>
</feature>
<dbReference type="GO" id="GO:0005829">
    <property type="term" value="C:cytosol"/>
    <property type="evidence" value="ECO:0007669"/>
    <property type="project" value="TreeGrafter"/>
</dbReference>
<evidence type="ECO:0000256" key="6">
    <source>
        <dbReference type="ARBA" id="ARBA00048859"/>
    </source>
</evidence>
<dbReference type="GO" id="GO:0016597">
    <property type="term" value="F:amino acid binding"/>
    <property type="evidence" value="ECO:0007669"/>
    <property type="project" value="InterPro"/>
</dbReference>
<dbReference type="InterPro" id="IPR036901">
    <property type="entry name" value="Asp/Orn_carbamoylTrfase_sf"/>
</dbReference>
<evidence type="ECO:0000259" key="9">
    <source>
        <dbReference type="Pfam" id="PF00185"/>
    </source>
</evidence>
<evidence type="ECO:0000256" key="7">
    <source>
        <dbReference type="HAMAP-Rule" id="MF_00001"/>
    </source>
</evidence>
<comment type="similarity">
    <text evidence="2 7">Belongs to the aspartate/ornithine carbamoyltransferase superfamily. ATCase family.</text>
</comment>
<evidence type="ECO:0000313" key="12">
    <source>
        <dbReference type="Proteomes" id="UP000070058"/>
    </source>
</evidence>
<dbReference type="Gene3D" id="3.40.50.1370">
    <property type="entry name" value="Aspartate/ornithine carbamoyltransferase"/>
    <property type="match status" value="2"/>
</dbReference>
<feature type="binding site" evidence="7">
    <location>
        <position position="132"/>
    </location>
    <ligand>
        <name>carbamoyl phosphate</name>
        <dbReference type="ChEBI" id="CHEBI:58228"/>
    </ligand>
</feature>
<dbReference type="OrthoDB" id="9802587at2"/>
<evidence type="ECO:0000313" key="11">
    <source>
        <dbReference type="EMBL" id="KXU35783.1"/>
    </source>
</evidence>
<dbReference type="Pfam" id="PF00185">
    <property type="entry name" value="OTCace"/>
    <property type="match status" value="1"/>
</dbReference>
<dbReference type="PANTHER" id="PTHR45753:SF6">
    <property type="entry name" value="ASPARTATE CARBAMOYLTRANSFERASE"/>
    <property type="match status" value="1"/>
</dbReference>
<comment type="pathway">
    <text evidence="1 7">Pyrimidine metabolism; UMP biosynthesis via de novo pathway; (S)-dihydroorotate from bicarbonate: step 2/3.</text>
</comment>
<comment type="catalytic activity">
    <reaction evidence="6 7">
        <text>carbamoyl phosphate + L-aspartate = N-carbamoyl-L-aspartate + phosphate + H(+)</text>
        <dbReference type="Rhea" id="RHEA:20013"/>
        <dbReference type="ChEBI" id="CHEBI:15378"/>
        <dbReference type="ChEBI" id="CHEBI:29991"/>
        <dbReference type="ChEBI" id="CHEBI:32814"/>
        <dbReference type="ChEBI" id="CHEBI:43474"/>
        <dbReference type="ChEBI" id="CHEBI:58228"/>
        <dbReference type="EC" id="2.1.3.2"/>
    </reaction>
</comment>
<dbReference type="PRINTS" id="PR00101">
    <property type="entry name" value="ATCASE"/>
</dbReference>
<feature type="binding site" evidence="7">
    <location>
        <position position="201"/>
    </location>
    <ligand>
        <name>L-aspartate</name>
        <dbReference type="ChEBI" id="CHEBI:29991"/>
    </ligand>
</feature>
<dbReference type="InterPro" id="IPR006132">
    <property type="entry name" value="Asp/Orn_carbamoyltranf_P-bd"/>
</dbReference>
<reference evidence="12" key="1">
    <citation type="submission" date="2016-02" db="EMBL/GenBank/DDBJ databases">
        <authorList>
            <person name="Sanders J.G."/>
            <person name="Lin J.Y."/>
            <person name="Wertz J.T."/>
            <person name="Russell J.A."/>
            <person name="Moreau C.S."/>
            <person name="Powell S."/>
        </authorList>
    </citation>
    <scope>NUCLEOTIDE SEQUENCE [LARGE SCALE GENOMIC DNA]</scope>
    <source>
        <strain evidence="12">CAG34</strain>
    </source>
</reference>
<feature type="binding site" evidence="7">
    <location>
        <position position="163"/>
    </location>
    <ligand>
        <name>carbamoyl phosphate</name>
        <dbReference type="ChEBI" id="CHEBI:58228"/>
    </ligand>
</feature>
<evidence type="ECO:0000259" key="10">
    <source>
        <dbReference type="Pfam" id="PF02729"/>
    </source>
</evidence>
<dbReference type="RefSeq" id="WP_068630027.1">
    <property type="nucleotide sequence ID" value="NZ_LSZQ01000042.1"/>
</dbReference>
<dbReference type="Pfam" id="PF02729">
    <property type="entry name" value="OTCace_N"/>
    <property type="match status" value="1"/>
</dbReference>
<dbReference type="UniPathway" id="UPA00070">
    <property type="reaction ID" value="UER00116"/>
</dbReference>
<name>A0A139SMG8_9BACT</name>
<dbReference type="InterPro" id="IPR006131">
    <property type="entry name" value="Asp_carbamoyltransf_Asp/Orn-bd"/>
</dbReference>
<feature type="domain" description="Aspartate/ornithine carbamoyltransferase carbamoyl-P binding" evidence="10">
    <location>
        <begin position="6"/>
        <end position="173"/>
    </location>
</feature>
<dbReference type="GO" id="GO:0006520">
    <property type="term" value="P:amino acid metabolic process"/>
    <property type="evidence" value="ECO:0007669"/>
    <property type="project" value="InterPro"/>
</dbReference>
<evidence type="ECO:0000256" key="3">
    <source>
        <dbReference type="ARBA" id="ARBA00022679"/>
    </source>
</evidence>
<feature type="binding site" evidence="7">
    <location>
        <position position="82"/>
    </location>
    <ligand>
        <name>carbamoyl phosphate</name>
        <dbReference type="ChEBI" id="CHEBI:58228"/>
    </ligand>
</feature>
<keyword evidence="12" id="KW-1185">Reference proteome</keyword>
<dbReference type="EMBL" id="LSZQ01000042">
    <property type="protein sequence ID" value="KXU35783.1"/>
    <property type="molecule type" value="Genomic_DNA"/>
</dbReference>
<dbReference type="InterPro" id="IPR006130">
    <property type="entry name" value="Asp/Orn_carbamoylTrfase"/>
</dbReference>
<feature type="binding site" evidence="7">
    <location>
        <position position="296"/>
    </location>
    <ligand>
        <name>carbamoyl phosphate</name>
        <dbReference type="ChEBI" id="CHEBI:58228"/>
    </ligand>
</feature>
<sequence>MSWMRRHLLTLEELSLDEIDQIHATAAAFKRSLTQGAERAAGSTGGEATSSSSQPLAEPADPAPAPLRGKRIVNLFLEPSTRTRMAFDMAAKRLGADVISLEGSASSTTKGETLRDTAENIQAMQADAIVIRHAAAGSPLYLSQILHIPIINAGDGAHEHPTQGLLDTFTMREHFAPEAGSLCPTLKGRRVVILGDILFSRVARSNIHALRKLGADVTIVGPATLVPHHFSALGVRVSHDLRHALADAEVVMLLRIQHERQSLSMFPSLGEYTGLFGLNKTRASWLHPDAIIMHPGPINRGVEIDSDLADGPHSVILNQVTNGIAIRMAVLHLCLGGQVLNEPAA</sequence>
<dbReference type="GO" id="GO:0044205">
    <property type="term" value="P:'de novo' UMP biosynthetic process"/>
    <property type="evidence" value="ECO:0007669"/>
    <property type="project" value="UniProtKB-UniRule"/>
</dbReference>
<evidence type="ECO:0000256" key="4">
    <source>
        <dbReference type="ARBA" id="ARBA00022975"/>
    </source>
</evidence>
<dbReference type="AlphaFoldDB" id="A0A139SMG8"/>
<evidence type="ECO:0000256" key="2">
    <source>
        <dbReference type="ARBA" id="ARBA00008896"/>
    </source>
</evidence>
<dbReference type="GO" id="GO:0006207">
    <property type="term" value="P:'de novo' pyrimidine nucleobase biosynthetic process"/>
    <property type="evidence" value="ECO:0007669"/>
    <property type="project" value="InterPro"/>
</dbReference>